<dbReference type="Gene3D" id="3.40.190.10">
    <property type="entry name" value="Periplasmic binding protein-like II"/>
    <property type="match status" value="2"/>
</dbReference>
<evidence type="ECO:0000256" key="3">
    <source>
        <dbReference type="ARBA" id="ARBA00022729"/>
    </source>
</evidence>
<evidence type="ECO:0000256" key="1">
    <source>
        <dbReference type="ARBA" id="ARBA00008520"/>
    </source>
</evidence>
<dbReference type="Proteomes" id="UP001519887">
    <property type="component" value="Unassembled WGS sequence"/>
</dbReference>
<evidence type="ECO:0000313" key="5">
    <source>
        <dbReference type="Proteomes" id="UP001519887"/>
    </source>
</evidence>
<comment type="caution">
    <text evidence="4">The sequence shown here is derived from an EMBL/GenBank/DDBJ whole genome shotgun (WGS) entry which is preliminary data.</text>
</comment>
<organism evidence="4 5">
    <name type="scientific">Paenibacillus sepulcri</name>
    <dbReference type="NCBI Taxonomy" id="359917"/>
    <lineage>
        <taxon>Bacteria</taxon>
        <taxon>Bacillati</taxon>
        <taxon>Bacillota</taxon>
        <taxon>Bacilli</taxon>
        <taxon>Bacillales</taxon>
        <taxon>Paenibacillaceae</taxon>
        <taxon>Paenibacillus</taxon>
    </lineage>
</organism>
<dbReference type="PANTHER" id="PTHR30061">
    <property type="entry name" value="MALTOSE-BINDING PERIPLASMIC PROTEIN"/>
    <property type="match status" value="1"/>
</dbReference>
<evidence type="ECO:0000256" key="2">
    <source>
        <dbReference type="ARBA" id="ARBA00022448"/>
    </source>
</evidence>
<accession>A0ABS7CAF5</accession>
<evidence type="ECO:0000313" key="4">
    <source>
        <dbReference type="EMBL" id="MBW7457916.1"/>
    </source>
</evidence>
<keyword evidence="3" id="KW-0732">Signal</keyword>
<gene>
    <name evidence="4" type="ORF">K0U00_28135</name>
</gene>
<dbReference type="InterPro" id="IPR006059">
    <property type="entry name" value="SBP"/>
</dbReference>
<proteinExistence type="inferred from homology"/>
<comment type="similarity">
    <text evidence="1">Belongs to the bacterial solute-binding protein 1 family.</text>
</comment>
<name>A0ABS7CAF5_9BACL</name>
<sequence length="129" mass="14203">LEDGAHPTSFIGVKGWMLSKFSKNPEWASDFAAFLTNEENALEYFKKTGEVPPVKTVLNNPVLTGDPLVSGFSSQIQYGQPFPTVPELDHVWDPMANALKFITDGKDTQTSLDDAVKLINDKMKMAGVK</sequence>
<dbReference type="Pfam" id="PF13416">
    <property type="entry name" value="SBP_bac_8"/>
    <property type="match status" value="1"/>
</dbReference>
<dbReference type="PANTHER" id="PTHR30061:SF50">
    <property type="entry name" value="MALTOSE_MALTODEXTRIN-BINDING PERIPLASMIC PROTEIN"/>
    <property type="match status" value="1"/>
</dbReference>
<dbReference type="SUPFAM" id="SSF53850">
    <property type="entry name" value="Periplasmic binding protein-like II"/>
    <property type="match status" value="1"/>
</dbReference>
<protein>
    <submittedName>
        <fullName evidence="4">Extracellular solute-binding protein</fullName>
    </submittedName>
</protein>
<dbReference type="EMBL" id="JAHZIK010001007">
    <property type="protein sequence ID" value="MBW7457916.1"/>
    <property type="molecule type" value="Genomic_DNA"/>
</dbReference>
<keyword evidence="2" id="KW-0813">Transport</keyword>
<keyword evidence="5" id="KW-1185">Reference proteome</keyword>
<feature type="non-terminal residue" evidence="4">
    <location>
        <position position="1"/>
    </location>
</feature>
<reference evidence="4 5" key="1">
    <citation type="submission" date="2021-07" db="EMBL/GenBank/DDBJ databases">
        <title>Paenibacillus radiodurans sp. nov., isolated from the southeastern edge of Tengger Desert.</title>
        <authorList>
            <person name="Zhang G."/>
        </authorList>
    </citation>
    <scope>NUCLEOTIDE SEQUENCE [LARGE SCALE GENOMIC DNA]</scope>
    <source>
        <strain evidence="4 5">CCM 7311</strain>
    </source>
</reference>